<dbReference type="InParanoid" id="A0A401GS58"/>
<dbReference type="RefSeq" id="XP_027615959.1">
    <property type="nucleotide sequence ID" value="XM_027760158.1"/>
</dbReference>
<keyword evidence="3" id="KW-1185">Reference proteome</keyword>
<organism evidence="2 3">
    <name type="scientific">Sparassis crispa</name>
    <dbReference type="NCBI Taxonomy" id="139825"/>
    <lineage>
        <taxon>Eukaryota</taxon>
        <taxon>Fungi</taxon>
        <taxon>Dikarya</taxon>
        <taxon>Basidiomycota</taxon>
        <taxon>Agaricomycotina</taxon>
        <taxon>Agaricomycetes</taxon>
        <taxon>Polyporales</taxon>
        <taxon>Sparassidaceae</taxon>
        <taxon>Sparassis</taxon>
    </lineage>
</organism>
<dbReference type="GeneID" id="38781963"/>
<feature type="region of interest" description="Disordered" evidence="1">
    <location>
        <begin position="181"/>
        <end position="208"/>
    </location>
</feature>
<comment type="caution">
    <text evidence="2">The sequence shown here is derived from an EMBL/GenBank/DDBJ whole genome shotgun (WGS) entry which is preliminary data.</text>
</comment>
<accession>A0A401GS58</accession>
<protein>
    <submittedName>
        <fullName evidence="2">Uncharacterized protein</fullName>
    </submittedName>
</protein>
<dbReference type="Proteomes" id="UP000287166">
    <property type="component" value="Unassembled WGS sequence"/>
</dbReference>
<gene>
    <name evidence="2" type="ORF">SCP_0702320</name>
</gene>
<dbReference type="EMBL" id="BFAD01000007">
    <property type="protein sequence ID" value="GBE85046.1"/>
    <property type="molecule type" value="Genomic_DNA"/>
</dbReference>
<evidence type="ECO:0000313" key="3">
    <source>
        <dbReference type="Proteomes" id="UP000287166"/>
    </source>
</evidence>
<reference evidence="2 3" key="1">
    <citation type="journal article" date="2018" name="Sci. Rep.">
        <title>Genome sequence of the cauliflower mushroom Sparassis crispa (Hanabiratake) and its association with beneficial usage.</title>
        <authorList>
            <person name="Kiyama R."/>
            <person name="Furutani Y."/>
            <person name="Kawaguchi K."/>
            <person name="Nakanishi T."/>
        </authorList>
    </citation>
    <scope>NUCLEOTIDE SEQUENCE [LARGE SCALE GENOMIC DNA]</scope>
</reference>
<name>A0A401GS58_9APHY</name>
<sequence>MSSKWKAESWFFYASGGPTRAALSAVVLLLAESTRCGSITAGRKRRASAGELLMSMGWESRWEERCARTKFPRRLCASAERSRRGATLACPLAEIPRVERRARASCSRTAEVDARESVVGTGTVQKQENAETLTEREWQLCASRARSRSRATSKLDGGWQSRAPGCHRRLVERTPRMLRGESVRGGGRRQRTSRVRVTTSDLGGGMETRDAIEHSGCMRGKLGQGL</sequence>
<evidence type="ECO:0000313" key="2">
    <source>
        <dbReference type="EMBL" id="GBE85046.1"/>
    </source>
</evidence>
<dbReference type="AlphaFoldDB" id="A0A401GS58"/>
<proteinExistence type="predicted"/>
<evidence type="ECO:0000256" key="1">
    <source>
        <dbReference type="SAM" id="MobiDB-lite"/>
    </source>
</evidence>